<dbReference type="InterPro" id="IPR031325">
    <property type="entry name" value="RHS_repeat"/>
</dbReference>
<feature type="domain" description="DUF6531" evidence="2">
    <location>
        <begin position="416"/>
        <end position="486"/>
    </location>
</feature>
<sequence length="1996" mass="226979">TITPSTSASSYSNKLPKITWNVTEKNLLSIQVKVNNGNYTALAGTNTGNATISDLESEKINTISVRAIDRAGNISAEKKFTYYYDRTKPVINNFKISPDTSEEIHSDNEEPKITFDVSENTLKNVKITIKNDEGEQKTVYDGSSAKGTVTVNKGVLNSGLNAIFLSATDKAENYATINAIYYYLDTDIPKTGTITVTPKTSMFSYRNVLPVIHWERFEDDCLKEVQVRINDGEYRTLGIWSEGEAQLEASDFTEKGTYELQVRAIDRAGHVSEEISKTYYYKDTVSEVDKYKPINVSAKEKIGGNTIIRFDNESGEYPEDIAFEIYRGTTPLFVPDSTALVKSGVSHKGTVVSGEKGVTYYYKVRAVTVDGEKKYSDFSDEISSTTLTNNEISNRCGIKGIYEYEGFSTPNGNGSIELSRGNLVYEQSDIMLPAPQLPIEISRTYNSGSLEVTDFGRGWSCIYDACISEVSDKMYYRSGTGAVYEFTDDNNDGEYECEDNSELKIIKKKETAERIIKGEAEENKKEETLVFDSSYVLTNKENDKYYFDEYGSLVLIEEENGTFLYMERAGNDGQIQAVVTSSNSRAEFSYGEKDSDGKRYINRISISDGSYYEYIYENGIMTKAIHVGNKGGKIEYKYGYDGNGRLNTITDAMRNEYHMDYSESKAVKVTYPDNEYISLHITDDNTTVSKYTADGNKLYDESYAFDVHGKKIKYVDAIGNESKYDYRGELLKTTKNVISYYKIIDGIVTPVSVITSDVTEYDDNGNVTMQTDGEGNITRYRYENDRENLQKLPTEIKVESSDGKEISKKAYVYDVKGNIVKVVDYTTNTVCTYKYDEYGNITESQEVLVEKVNINGISLDVAQDSGELENSMLVASRTETYDEDGNELTEVSLTDTEYESIKTDYNDLGSEDGSIDEKEISLEYIHDEFRRTIKTIETSGNKRKTTESVFDKNGKIKSSKDEVGRVTTYEYDGMGRVVKTTLTVGEEFKTTKIEYSYEDVIIHSGGESQTVKNARVSTVRNTSGEVIGKTYTNNIGQTVRELSGGVYVDYTYDKQGQVFTTYTGGSSEDSIQNITECKLSVSVYDEKGNLTDTIINPEYVDGYYRVGEDSIVTSNVYNSMGMLVKAVNAKGYATTYDYDEQGRLIKVDLNNESFNVYEYDDENVNDDGELKSVSTITTDALGRKSRVETNGEGKTLSITDESNNGNMVTSYEYDTGGNISKVKYTDGGYKKYTYDEYDILQTSVSYNNKNQAVRSTLYMYDEEDRLICRKDSRIIESVETPYRYTCYTYDQFGRMAGISEINSKNEPSQEEKEKYMTKYTYNVDDYVTKIEYPDNSSDELKGITFKYNKDKWITEIDGILKDNTSVVIRAYEYYNDGKTKNIKDFYGFLEGRAGYIKRDYIYDAYDRVLSMKYYNSSNIDRILEQYEYTYDKNSNIISSHKKMMYDENKKDETKSYEYDSMDRLVKTKTKNNLTYEEKIFLYEYDSVGNRIKKTEKESNIVTVVADTSKNVSGTDIEQVATVQEKIISTVYIYNDLDQMIKSVETTDGKSYTTFYEYDQNGNRIKITDEINNTITENVYNVEGQLTAVAITKEEKTVTIQENEYNGDGQRISKNVNGIKTCYFYEGNVLLYTTDGEGNKTSQNIIGPEGNTIASVRYDDGQKVYFYSKDIQGSTSVITDDEGIYVTSYEYSDFGETEKQGNAYFYNEICYTGCVYDGETGLYYLNARYYNPDDGVFLSQDTYRGEDTESATWNLYGYCAENPIKYADPSGHGRVIVSGGVYSKKKKDDNKYYYEFIEPALKEIYEHQSQKINWYVADNGWTKGDKNEIRRVAKKSGNMVDLKVRFFKSKSELILRLNQKTYEKQKITNFTVYSHGFVGYLDFGYNGKNGNDVRFKLYRSDIGYIKKQSFSKPVSTFYSCQTAATDENGKSFAKQWQKRIGGITNAYACKTDYSNINHKYNLRITNFIYYAFGRHSKASITPSLNYPTGTLPVSYGK</sequence>
<organism evidence="4 5">
    <name type="scientific">Eubacterium segne</name>
    <dbReference type="NCBI Taxonomy" id="2763045"/>
    <lineage>
        <taxon>Bacteria</taxon>
        <taxon>Bacillati</taxon>
        <taxon>Bacillota</taxon>
        <taxon>Clostridia</taxon>
        <taxon>Eubacteriales</taxon>
        <taxon>Eubacteriaceae</taxon>
        <taxon>Eubacterium</taxon>
    </lineage>
</organism>
<dbReference type="Proteomes" id="UP000597877">
    <property type="component" value="Unassembled WGS sequence"/>
</dbReference>
<accession>A0ABR7F2P2</accession>
<dbReference type="InterPro" id="IPR056823">
    <property type="entry name" value="TEN-like_YD-shell"/>
</dbReference>
<proteinExistence type="predicted"/>
<dbReference type="PANTHER" id="PTHR32305:SF15">
    <property type="entry name" value="PROTEIN RHSA-RELATED"/>
    <property type="match status" value="1"/>
</dbReference>
<dbReference type="EMBL" id="JACOOZ010000005">
    <property type="protein sequence ID" value="MBC5667888.1"/>
    <property type="molecule type" value="Genomic_DNA"/>
</dbReference>
<name>A0ABR7F2P2_9FIRM</name>
<feature type="non-terminal residue" evidence="4">
    <location>
        <position position="1"/>
    </location>
</feature>
<comment type="caution">
    <text evidence="4">The sequence shown here is derived from an EMBL/GenBank/DDBJ whole genome shotgun (WGS) entry which is preliminary data.</text>
</comment>
<reference evidence="4 5" key="1">
    <citation type="submission" date="2020-08" db="EMBL/GenBank/DDBJ databases">
        <title>Genome public.</title>
        <authorList>
            <person name="Liu C."/>
            <person name="Sun Q."/>
        </authorList>
    </citation>
    <scope>NUCLEOTIDE SEQUENCE [LARGE SCALE GENOMIC DNA]</scope>
    <source>
        <strain evidence="4 5">BX4</strain>
    </source>
</reference>
<dbReference type="PANTHER" id="PTHR32305">
    <property type="match status" value="1"/>
</dbReference>
<dbReference type="InterPro" id="IPR022385">
    <property type="entry name" value="Rhs_assc_core"/>
</dbReference>
<keyword evidence="1" id="KW-0677">Repeat</keyword>
<feature type="domain" description="Teneurin-like YD-shell" evidence="3">
    <location>
        <begin position="1343"/>
        <end position="1763"/>
    </location>
</feature>
<evidence type="ECO:0000259" key="2">
    <source>
        <dbReference type="Pfam" id="PF20148"/>
    </source>
</evidence>
<dbReference type="InterPro" id="IPR050708">
    <property type="entry name" value="T6SS_VgrG/RHS"/>
</dbReference>
<dbReference type="Gene3D" id="2.180.10.10">
    <property type="entry name" value="RHS repeat-associated core"/>
    <property type="match status" value="2"/>
</dbReference>
<dbReference type="NCBIfam" id="TIGR01643">
    <property type="entry name" value="YD_repeat_2x"/>
    <property type="match status" value="2"/>
</dbReference>
<dbReference type="NCBIfam" id="TIGR03696">
    <property type="entry name" value="Rhs_assc_core"/>
    <property type="match status" value="1"/>
</dbReference>
<evidence type="ECO:0000256" key="1">
    <source>
        <dbReference type="ARBA" id="ARBA00022737"/>
    </source>
</evidence>
<gene>
    <name evidence="4" type="ORF">H8S00_07845</name>
</gene>
<evidence type="ECO:0000259" key="3">
    <source>
        <dbReference type="Pfam" id="PF25023"/>
    </source>
</evidence>
<dbReference type="Pfam" id="PF05593">
    <property type="entry name" value="RHS_repeat"/>
    <property type="match status" value="1"/>
</dbReference>
<keyword evidence="5" id="KW-1185">Reference proteome</keyword>
<dbReference type="InterPro" id="IPR045351">
    <property type="entry name" value="DUF6531"/>
</dbReference>
<protein>
    <submittedName>
        <fullName evidence="4">RHS repeat-associated core domain-containing protein</fullName>
    </submittedName>
</protein>
<dbReference type="InterPro" id="IPR006530">
    <property type="entry name" value="YD"/>
</dbReference>
<dbReference type="Pfam" id="PF20148">
    <property type="entry name" value="DUF6531"/>
    <property type="match status" value="1"/>
</dbReference>
<evidence type="ECO:0000313" key="4">
    <source>
        <dbReference type="EMBL" id="MBC5667888.1"/>
    </source>
</evidence>
<evidence type="ECO:0000313" key="5">
    <source>
        <dbReference type="Proteomes" id="UP000597877"/>
    </source>
</evidence>
<dbReference type="Pfam" id="PF25023">
    <property type="entry name" value="TEN_YD-shell"/>
    <property type="match status" value="1"/>
</dbReference>